<name>A0A2I4HRX2_JUGRE</name>
<evidence type="ECO:0000313" key="1">
    <source>
        <dbReference type="Proteomes" id="UP000235220"/>
    </source>
</evidence>
<dbReference type="GO" id="GO:0004523">
    <property type="term" value="F:RNA-DNA hybrid ribonuclease activity"/>
    <property type="evidence" value="ECO:0007669"/>
    <property type="project" value="InterPro"/>
</dbReference>
<proteinExistence type="predicted"/>
<dbReference type="PANTHER" id="PTHR47074:SF48">
    <property type="entry name" value="POLYNUCLEOTIDYL TRANSFERASE, RIBONUCLEASE H-LIKE SUPERFAMILY PROTEIN"/>
    <property type="match status" value="1"/>
</dbReference>
<dbReference type="PANTHER" id="PTHR47074">
    <property type="entry name" value="BNAC02G40300D PROTEIN"/>
    <property type="match status" value="1"/>
</dbReference>
<dbReference type="GO" id="GO:0003676">
    <property type="term" value="F:nucleic acid binding"/>
    <property type="evidence" value="ECO:0007669"/>
    <property type="project" value="InterPro"/>
</dbReference>
<gene>
    <name evidence="2" type="primary">LOC109020820</name>
</gene>
<dbReference type="RefSeq" id="XP_018858890.2">
    <property type="nucleotide sequence ID" value="XM_019003345.2"/>
</dbReference>
<protein>
    <submittedName>
        <fullName evidence="2">Uncharacterized protein LOC109020820</fullName>
    </submittedName>
</protein>
<dbReference type="Proteomes" id="UP000235220">
    <property type="component" value="Chromosome 12"/>
</dbReference>
<dbReference type="OrthoDB" id="993362at2759"/>
<evidence type="ECO:0000313" key="2">
    <source>
        <dbReference type="RefSeq" id="XP_018858890.2"/>
    </source>
</evidence>
<organism evidence="1 2">
    <name type="scientific">Juglans regia</name>
    <name type="common">English walnut</name>
    <dbReference type="NCBI Taxonomy" id="51240"/>
    <lineage>
        <taxon>Eukaryota</taxon>
        <taxon>Viridiplantae</taxon>
        <taxon>Streptophyta</taxon>
        <taxon>Embryophyta</taxon>
        <taxon>Tracheophyta</taxon>
        <taxon>Spermatophyta</taxon>
        <taxon>Magnoliopsida</taxon>
        <taxon>eudicotyledons</taxon>
        <taxon>Gunneridae</taxon>
        <taxon>Pentapetalae</taxon>
        <taxon>rosids</taxon>
        <taxon>fabids</taxon>
        <taxon>Fagales</taxon>
        <taxon>Juglandaceae</taxon>
        <taxon>Juglans</taxon>
    </lineage>
</organism>
<dbReference type="InterPro" id="IPR012337">
    <property type="entry name" value="RNaseH-like_sf"/>
</dbReference>
<dbReference type="Gramene" id="Jr12_06610_p1">
    <property type="protein sequence ID" value="cds.Jr12_06610_p1"/>
    <property type="gene ID" value="Jr12_06610"/>
</dbReference>
<dbReference type="KEGG" id="jre:109020820"/>
<dbReference type="CDD" id="cd06222">
    <property type="entry name" value="RNase_H_like"/>
    <property type="match status" value="1"/>
</dbReference>
<dbReference type="InterPro" id="IPR044730">
    <property type="entry name" value="RNase_H-like_dom_plant"/>
</dbReference>
<dbReference type="InterPro" id="IPR036397">
    <property type="entry name" value="RNaseH_sf"/>
</dbReference>
<dbReference type="AlphaFoldDB" id="A0A2I4HRX2"/>
<accession>A0A2I4HRX2</accession>
<dbReference type="Pfam" id="PF13456">
    <property type="entry name" value="RVT_3"/>
    <property type="match status" value="1"/>
</dbReference>
<dbReference type="InterPro" id="IPR002156">
    <property type="entry name" value="RNaseH_domain"/>
</dbReference>
<dbReference type="GeneID" id="109020820"/>
<dbReference type="Gene3D" id="3.30.420.10">
    <property type="entry name" value="Ribonuclease H-like superfamily/Ribonuclease H"/>
    <property type="match status" value="1"/>
</dbReference>
<sequence>MRLKLSKEIVELVSVMFYQIWVRRNAFIFQNQFSKLESISIRARSDLSLFKENNKERSKCAVGTQERTSIPRWEPPVWPYVKANFDAAFDKEKECMGGGGVVIRDSDGSVQAALTFYKDHISSALQVESTALLRAMELCSELGFNQVCFEGDAKLVVDAVNSKRVDNS</sequence>
<dbReference type="InterPro" id="IPR052929">
    <property type="entry name" value="RNase_H-like_EbsB-rel"/>
</dbReference>
<keyword evidence="1" id="KW-1185">Reference proteome</keyword>
<reference evidence="2" key="1">
    <citation type="submission" date="2025-08" db="UniProtKB">
        <authorList>
            <consortium name="RefSeq"/>
        </authorList>
    </citation>
    <scope>IDENTIFICATION</scope>
    <source>
        <tissue evidence="2">Leaves</tissue>
    </source>
</reference>
<dbReference type="SUPFAM" id="SSF53098">
    <property type="entry name" value="Ribonuclease H-like"/>
    <property type="match status" value="1"/>
</dbReference>